<sequence>MVADIRAALRTFYDGEMTDRASRPVAPERVQRLEDFLSALRERDATSVFEVGCGAGRDGAVIQRAAFDYTGVDLSATAIEVCSTLGLRAVRADATHLPFEETTFDAAWSMSTLMHLPNDDFGIALAELRRVVRPGGIVDIGVWGHTENRDWSSSDGRFFRHRSDETLKEELARVGTIVDFATWGWLEDAGHYQWARIEVPSQ</sequence>
<dbReference type="InterPro" id="IPR029063">
    <property type="entry name" value="SAM-dependent_MTases_sf"/>
</dbReference>
<gene>
    <name evidence="2" type="ORF">ACFFN0_15780</name>
</gene>
<proteinExistence type="predicted"/>
<dbReference type="Proteomes" id="UP001589613">
    <property type="component" value="Unassembled WGS sequence"/>
</dbReference>
<keyword evidence="2" id="KW-0808">Transferase</keyword>
<accession>A0ABV5V6Q0</accession>
<keyword evidence="2" id="KW-0489">Methyltransferase</keyword>
<dbReference type="Gene3D" id="3.40.50.150">
    <property type="entry name" value="Vaccinia Virus protein VP39"/>
    <property type="match status" value="1"/>
</dbReference>
<comment type="caution">
    <text evidence="2">The sequence shown here is derived from an EMBL/GenBank/DDBJ whole genome shotgun (WGS) entry which is preliminary data.</text>
</comment>
<keyword evidence="3" id="KW-1185">Reference proteome</keyword>
<evidence type="ECO:0000313" key="3">
    <source>
        <dbReference type="Proteomes" id="UP001589613"/>
    </source>
</evidence>
<evidence type="ECO:0000259" key="1">
    <source>
        <dbReference type="Pfam" id="PF08241"/>
    </source>
</evidence>
<protein>
    <submittedName>
        <fullName evidence="2">Class I SAM-dependent methyltransferase</fullName>
        <ecNumber evidence="2">2.1.1.-</ecNumber>
    </submittedName>
</protein>
<dbReference type="EMBL" id="JBHMAX010000040">
    <property type="protein sequence ID" value="MFB9733509.1"/>
    <property type="molecule type" value="Genomic_DNA"/>
</dbReference>
<dbReference type="InterPro" id="IPR013216">
    <property type="entry name" value="Methyltransf_11"/>
</dbReference>
<dbReference type="Pfam" id="PF08241">
    <property type="entry name" value="Methyltransf_11"/>
    <property type="match status" value="1"/>
</dbReference>
<reference evidence="2 3" key="1">
    <citation type="submission" date="2024-09" db="EMBL/GenBank/DDBJ databases">
        <authorList>
            <person name="Sun Q."/>
            <person name="Mori K."/>
        </authorList>
    </citation>
    <scope>NUCLEOTIDE SEQUENCE [LARGE SCALE GENOMIC DNA]</scope>
    <source>
        <strain evidence="2 3">JCM 12763</strain>
    </source>
</reference>
<dbReference type="SUPFAM" id="SSF53335">
    <property type="entry name" value="S-adenosyl-L-methionine-dependent methyltransferases"/>
    <property type="match status" value="1"/>
</dbReference>
<feature type="domain" description="Methyltransferase type 11" evidence="1">
    <location>
        <begin position="50"/>
        <end position="138"/>
    </location>
</feature>
<dbReference type="GO" id="GO:0032259">
    <property type="term" value="P:methylation"/>
    <property type="evidence" value="ECO:0007669"/>
    <property type="project" value="UniProtKB-KW"/>
</dbReference>
<organism evidence="2 3">
    <name type="scientific">Ornithinimicrobium kibberense</name>
    <dbReference type="NCBI Taxonomy" id="282060"/>
    <lineage>
        <taxon>Bacteria</taxon>
        <taxon>Bacillati</taxon>
        <taxon>Actinomycetota</taxon>
        <taxon>Actinomycetes</taxon>
        <taxon>Micrococcales</taxon>
        <taxon>Ornithinimicrobiaceae</taxon>
        <taxon>Ornithinimicrobium</taxon>
    </lineage>
</organism>
<dbReference type="GO" id="GO:0008168">
    <property type="term" value="F:methyltransferase activity"/>
    <property type="evidence" value="ECO:0007669"/>
    <property type="project" value="UniProtKB-KW"/>
</dbReference>
<name>A0ABV5V6Q0_9MICO</name>
<dbReference type="CDD" id="cd02440">
    <property type="entry name" value="AdoMet_MTases"/>
    <property type="match status" value="1"/>
</dbReference>
<dbReference type="PANTHER" id="PTHR43591">
    <property type="entry name" value="METHYLTRANSFERASE"/>
    <property type="match status" value="1"/>
</dbReference>
<dbReference type="RefSeq" id="WP_141339562.1">
    <property type="nucleotide sequence ID" value="NZ_JBHMAX010000040.1"/>
</dbReference>
<dbReference type="EC" id="2.1.1.-" evidence="2"/>
<evidence type="ECO:0000313" key="2">
    <source>
        <dbReference type="EMBL" id="MFB9733509.1"/>
    </source>
</evidence>